<feature type="transmembrane region" description="Helical" evidence="1">
    <location>
        <begin position="92"/>
        <end position="111"/>
    </location>
</feature>
<evidence type="ECO:0000313" key="3">
    <source>
        <dbReference type="Proteomes" id="UP001206483"/>
    </source>
</evidence>
<evidence type="ECO:0000256" key="1">
    <source>
        <dbReference type="SAM" id="Phobius"/>
    </source>
</evidence>
<dbReference type="RefSeq" id="WP_253803500.1">
    <property type="nucleotide sequence ID" value="NZ_BAAAUB010000017.1"/>
</dbReference>
<dbReference type="EMBL" id="JAMZDX010000007">
    <property type="protein sequence ID" value="MCP2313529.1"/>
    <property type="molecule type" value="Genomic_DNA"/>
</dbReference>
<keyword evidence="3" id="KW-1185">Reference proteome</keyword>
<keyword evidence="1" id="KW-0472">Membrane</keyword>
<accession>A0ABT1J8R5</accession>
<name>A0ABT1J8R5_9ACTN</name>
<dbReference type="InterPro" id="IPR021214">
    <property type="entry name" value="DUF2568"/>
</dbReference>
<dbReference type="Pfam" id="PF10823">
    <property type="entry name" value="DUF2568"/>
    <property type="match status" value="1"/>
</dbReference>
<proteinExistence type="predicted"/>
<organism evidence="2 3">
    <name type="scientific">Kitasatospora paracochleata</name>
    <dbReference type="NCBI Taxonomy" id="58354"/>
    <lineage>
        <taxon>Bacteria</taxon>
        <taxon>Bacillati</taxon>
        <taxon>Actinomycetota</taxon>
        <taxon>Actinomycetes</taxon>
        <taxon>Kitasatosporales</taxon>
        <taxon>Streptomycetaceae</taxon>
        <taxon>Kitasatospora</taxon>
    </lineage>
</organism>
<keyword evidence="1" id="KW-1133">Transmembrane helix</keyword>
<keyword evidence="1" id="KW-0812">Transmembrane</keyword>
<sequence>MRKALVGVNLAVRLLLELVALVALAVGGWHLPGPWPVRLLAAVALPGVAAVLWGRYAAPRRSRPEAVTAWYLSQLVVWGGAVAALALSGYPLWAWVVGVAMGANTVMLWALGEWSPSIRR</sequence>
<feature type="transmembrane region" description="Helical" evidence="1">
    <location>
        <begin position="12"/>
        <end position="31"/>
    </location>
</feature>
<comment type="caution">
    <text evidence="2">The sequence shown here is derived from an EMBL/GenBank/DDBJ whole genome shotgun (WGS) entry which is preliminary data.</text>
</comment>
<evidence type="ECO:0008006" key="4">
    <source>
        <dbReference type="Google" id="ProtNLM"/>
    </source>
</evidence>
<feature type="transmembrane region" description="Helical" evidence="1">
    <location>
        <begin position="68"/>
        <end position="86"/>
    </location>
</feature>
<dbReference type="Proteomes" id="UP001206483">
    <property type="component" value="Unassembled WGS sequence"/>
</dbReference>
<gene>
    <name evidence="2" type="ORF">FHR36_006728</name>
</gene>
<reference evidence="2 3" key="1">
    <citation type="submission" date="2022-06" db="EMBL/GenBank/DDBJ databases">
        <title>Sequencing the genomes of 1000 actinobacteria strains.</title>
        <authorList>
            <person name="Klenk H.-P."/>
        </authorList>
    </citation>
    <scope>NUCLEOTIDE SEQUENCE [LARGE SCALE GENOMIC DNA]</scope>
    <source>
        <strain evidence="2 3">DSM 41656</strain>
    </source>
</reference>
<feature type="transmembrane region" description="Helical" evidence="1">
    <location>
        <begin position="37"/>
        <end position="56"/>
    </location>
</feature>
<evidence type="ECO:0000313" key="2">
    <source>
        <dbReference type="EMBL" id="MCP2313529.1"/>
    </source>
</evidence>
<protein>
    <recommendedName>
        <fullName evidence="4">DUF2568 domain-containing protein</fullName>
    </recommendedName>
</protein>